<name>A0A504JCG0_9FLAO</name>
<protein>
    <recommendedName>
        <fullName evidence="3">Tetratricopeptide repeat protein</fullName>
    </recommendedName>
</protein>
<dbReference type="EMBL" id="VFWZ01000006">
    <property type="protein sequence ID" value="TPN84011.1"/>
    <property type="molecule type" value="Genomic_DNA"/>
</dbReference>
<dbReference type="AlphaFoldDB" id="A0A504JCG0"/>
<evidence type="ECO:0000313" key="2">
    <source>
        <dbReference type="Proteomes" id="UP000315540"/>
    </source>
</evidence>
<dbReference type="OrthoDB" id="714416at2"/>
<comment type="caution">
    <text evidence="1">The sequence shown here is derived from an EMBL/GenBank/DDBJ whole genome shotgun (WGS) entry which is preliminary data.</text>
</comment>
<dbReference type="RefSeq" id="WP_140595319.1">
    <property type="nucleotide sequence ID" value="NZ_VFWZ01000006.1"/>
</dbReference>
<dbReference type="Proteomes" id="UP000315540">
    <property type="component" value="Unassembled WGS sequence"/>
</dbReference>
<organism evidence="1 2">
    <name type="scientific">Aquimarina algicola</name>
    <dbReference type="NCBI Taxonomy" id="2589995"/>
    <lineage>
        <taxon>Bacteria</taxon>
        <taxon>Pseudomonadati</taxon>
        <taxon>Bacteroidota</taxon>
        <taxon>Flavobacteriia</taxon>
        <taxon>Flavobacteriales</taxon>
        <taxon>Flavobacteriaceae</taxon>
        <taxon>Aquimarina</taxon>
    </lineage>
</organism>
<evidence type="ECO:0008006" key="3">
    <source>
        <dbReference type="Google" id="ProtNLM"/>
    </source>
</evidence>
<keyword evidence="2" id="KW-1185">Reference proteome</keyword>
<accession>A0A504JCG0</accession>
<gene>
    <name evidence="1" type="ORF">FHK87_18790</name>
</gene>
<evidence type="ECO:0000313" key="1">
    <source>
        <dbReference type="EMBL" id="TPN84011.1"/>
    </source>
</evidence>
<proteinExistence type="predicted"/>
<reference evidence="1 2" key="1">
    <citation type="submission" date="2019-06" db="EMBL/GenBank/DDBJ databases">
        <authorList>
            <person name="Meng X."/>
        </authorList>
    </citation>
    <scope>NUCLEOTIDE SEQUENCE [LARGE SCALE GENOMIC DNA]</scope>
    <source>
        <strain evidence="1 2">M625</strain>
    </source>
</reference>
<sequence length="463" mass="54773">MKKNEELFYLIKSLSKSEKRYFKLSMPASDATEYLILFNAIEAQKKYDEAAIKTLFKDKAFVNQLTTIKNYLKLRILQSLRNYHAKASKNAELMDIVRNVEILYRKGLYSVCESELKRAEKKAYNFQQNIILFYIQDWKRKVHQALYPQDFDTFMTIVNQQKNTLASANEYVRLLSANVDPASFSLSHKKSATLQNRTLKILHKYRKQLLAEHSDKAKHTLEELVKEWEQNPELLKEYFVMYFSVNNNLLGFLVHSKQYKEAFVRILLLKQKVNAIHNVSAALIKEKLRLYNLELEIHRNLKGLQATHTIVDEILSFIKDYESLVPETYRLSFCFQFAALYFQKEEYRNALQWVNDIFNNQTKKDRKDLILYTHWLNLLIHYQLGNGSTLIYLINTIKKIIKKHKNIASYEKIILKFLVKTVEDESLSKKEAFKRLKKQLVNDPIPDTVLGYLDFNSWIDKNC</sequence>